<reference evidence="7" key="1">
    <citation type="journal article" date="2019" name="Int. J. Syst. Evol. Microbiol.">
        <title>The Global Catalogue of Microorganisms (GCM) 10K type strain sequencing project: providing services to taxonomists for standard genome sequencing and annotation.</title>
        <authorList>
            <consortium name="The Broad Institute Genomics Platform"/>
            <consortium name="The Broad Institute Genome Sequencing Center for Infectious Disease"/>
            <person name="Wu L."/>
            <person name="Ma J."/>
        </authorList>
    </citation>
    <scope>NUCLEOTIDE SEQUENCE [LARGE SCALE GENOMIC DNA]</scope>
    <source>
        <strain evidence="7">JCM 9092</strain>
    </source>
</reference>
<dbReference type="RefSeq" id="WP_344530245.1">
    <property type="nucleotide sequence ID" value="NZ_BAAAUG010000214.1"/>
</dbReference>
<evidence type="ECO:0000259" key="5">
    <source>
        <dbReference type="PROSITE" id="PS51078"/>
    </source>
</evidence>
<keyword evidence="7" id="KW-1185">Reference proteome</keyword>
<organism evidence="6 7">
    <name type="scientific">Streptomyces rectiviolaceus</name>
    <dbReference type="NCBI Taxonomy" id="332591"/>
    <lineage>
        <taxon>Bacteria</taxon>
        <taxon>Bacillati</taxon>
        <taxon>Actinomycetota</taxon>
        <taxon>Actinomycetes</taxon>
        <taxon>Kitasatosporales</taxon>
        <taxon>Streptomycetaceae</taxon>
        <taxon>Streptomyces</taxon>
    </lineage>
</organism>
<dbReference type="PANTHER" id="PTHR30136:SF24">
    <property type="entry name" value="HTH-TYPE TRANSCRIPTIONAL REPRESSOR ALLR"/>
    <property type="match status" value="1"/>
</dbReference>
<dbReference type="InterPro" id="IPR050707">
    <property type="entry name" value="HTH_MetabolicPath_Reg"/>
</dbReference>
<dbReference type="EMBL" id="BAAAUG010000214">
    <property type="protein sequence ID" value="GAA3150251.1"/>
    <property type="molecule type" value="Genomic_DNA"/>
</dbReference>
<dbReference type="Gene3D" id="3.30.450.40">
    <property type="match status" value="1"/>
</dbReference>
<keyword evidence="1" id="KW-0805">Transcription regulation</keyword>
<dbReference type="InterPro" id="IPR005471">
    <property type="entry name" value="Tscrpt_reg_IclR_N"/>
</dbReference>
<dbReference type="InterPro" id="IPR014757">
    <property type="entry name" value="Tscrpt_reg_IclR_C"/>
</dbReference>
<dbReference type="Gene3D" id="1.10.10.10">
    <property type="entry name" value="Winged helix-like DNA-binding domain superfamily/Winged helix DNA-binding domain"/>
    <property type="match status" value="1"/>
</dbReference>
<comment type="caution">
    <text evidence="6">The sequence shown here is derived from an EMBL/GenBank/DDBJ whole genome shotgun (WGS) entry which is preliminary data.</text>
</comment>
<name>A0ABP6NPC4_9ACTN</name>
<keyword evidence="2" id="KW-0238">DNA-binding</keyword>
<dbReference type="SUPFAM" id="SSF46785">
    <property type="entry name" value="Winged helix' DNA-binding domain"/>
    <property type="match status" value="1"/>
</dbReference>
<evidence type="ECO:0000256" key="1">
    <source>
        <dbReference type="ARBA" id="ARBA00023015"/>
    </source>
</evidence>
<dbReference type="PROSITE" id="PS51077">
    <property type="entry name" value="HTH_ICLR"/>
    <property type="match status" value="1"/>
</dbReference>
<keyword evidence="3" id="KW-0804">Transcription</keyword>
<dbReference type="Proteomes" id="UP001501637">
    <property type="component" value="Unassembled WGS sequence"/>
</dbReference>
<dbReference type="SUPFAM" id="SSF55781">
    <property type="entry name" value="GAF domain-like"/>
    <property type="match status" value="1"/>
</dbReference>
<dbReference type="InterPro" id="IPR036388">
    <property type="entry name" value="WH-like_DNA-bd_sf"/>
</dbReference>
<evidence type="ECO:0000256" key="3">
    <source>
        <dbReference type="ARBA" id="ARBA00023163"/>
    </source>
</evidence>
<evidence type="ECO:0000259" key="4">
    <source>
        <dbReference type="PROSITE" id="PS51077"/>
    </source>
</evidence>
<dbReference type="PROSITE" id="PS51078">
    <property type="entry name" value="ICLR_ED"/>
    <property type="match status" value="1"/>
</dbReference>
<protein>
    <submittedName>
        <fullName evidence="6">IclR family transcriptional regulator</fullName>
    </submittedName>
</protein>
<evidence type="ECO:0000313" key="6">
    <source>
        <dbReference type="EMBL" id="GAA3150251.1"/>
    </source>
</evidence>
<dbReference type="InterPro" id="IPR036390">
    <property type="entry name" value="WH_DNA-bd_sf"/>
</dbReference>
<dbReference type="InterPro" id="IPR029016">
    <property type="entry name" value="GAF-like_dom_sf"/>
</dbReference>
<dbReference type="SMART" id="SM00346">
    <property type="entry name" value="HTH_ICLR"/>
    <property type="match status" value="1"/>
</dbReference>
<dbReference type="PANTHER" id="PTHR30136">
    <property type="entry name" value="HELIX-TURN-HELIX TRANSCRIPTIONAL REGULATOR, ICLR FAMILY"/>
    <property type="match status" value="1"/>
</dbReference>
<feature type="domain" description="IclR-ED" evidence="5">
    <location>
        <begin position="64"/>
        <end position="246"/>
    </location>
</feature>
<gene>
    <name evidence="6" type="ORF">GCM10010449_80860</name>
</gene>
<evidence type="ECO:0000313" key="7">
    <source>
        <dbReference type="Proteomes" id="UP001501637"/>
    </source>
</evidence>
<evidence type="ECO:0000256" key="2">
    <source>
        <dbReference type="ARBA" id="ARBA00023125"/>
    </source>
</evidence>
<dbReference type="Pfam" id="PF09339">
    <property type="entry name" value="HTH_IclR"/>
    <property type="match status" value="1"/>
</dbReference>
<feature type="domain" description="HTH iclR-type" evidence="4">
    <location>
        <begin position="1"/>
        <end position="70"/>
    </location>
</feature>
<sequence>MQSVLNALRVLEEVAARQPIGVADLARGLELPKSSAQRALRTLHAAGWIRPAGGEVTRWVVTTKALQVGRRATGELSLRDVALPLMEELRRSIDETVHLTVPDGDKVVLIERLETSKPVRIILALGTQLPIHASANGKAVLAVSPKEVIDRQLDFGLEEFTGSTITDRERLLAELARIRDRGYATNGGEWRDDVSAVAAAVWDESGTPVASISVNMPTSRMTQEASVAYGALVSETARQVSAALGHSRQGVAGGPELGE</sequence>
<dbReference type="Pfam" id="PF01614">
    <property type="entry name" value="IclR_C"/>
    <property type="match status" value="1"/>
</dbReference>
<proteinExistence type="predicted"/>
<accession>A0ABP6NPC4</accession>